<dbReference type="InterPro" id="IPR036388">
    <property type="entry name" value="WH-like_DNA-bd_sf"/>
</dbReference>
<reference evidence="1 2" key="1">
    <citation type="submission" date="2019-12" db="EMBL/GenBank/DDBJ databases">
        <title>Streptomyces sp. strain T44 isolated from rhizosphere soil of Broussonetia papyrifera.</title>
        <authorList>
            <person name="Mo P."/>
        </authorList>
    </citation>
    <scope>NUCLEOTIDE SEQUENCE [LARGE SCALE GENOMIC DNA]</scope>
    <source>
        <strain evidence="1 2">T44</strain>
    </source>
</reference>
<dbReference type="InterPro" id="IPR036390">
    <property type="entry name" value="WH_DNA-bd_sf"/>
</dbReference>
<accession>A0A6I6NG51</accession>
<evidence type="ECO:0000313" key="1">
    <source>
        <dbReference type="EMBL" id="QHA09150.1"/>
    </source>
</evidence>
<sequence>MTTISTPRNNTTALDQRPIALVAWGATEAILRHAQAALARIDVTQPQWWALNNIVRAEHGLTKEEIRALDVPYGMDTQVMVHAADALVHRGWLGVGADGRLTLTEQGHEGLATAKEHMDRVRSELLGDITEEDYATAVSVLQHVTDNLA</sequence>
<dbReference type="Gene3D" id="1.10.10.10">
    <property type="entry name" value="Winged helix-like DNA-binding domain superfamily/Winged helix DNA-binding domain"/>
    <property type="match status" value="1"/>
</dbReference>
<dbReference type="RefSeq" id="WP_158929258.1">
    <property type="nucleotide sequence ID" value="NZ_CP047020.1"/>
</dbReference>
<dbReference type="AlphaFoldDB" id="A0A6I6NG51"/>
<gene>
    <name evidence="1" type="ORF">GQF42_43430</name>
</gene>
<dbReference type="SUPFAM" id="SSF46785">
    <property type="entry name" value="Winged helix' DNA-binding domain"/>
    <property type="match status" value="1"/>
</dbReference>
<dbReference type="Proteomes" id="UP000436138">
    <property type="component" value="Chromosome"/>
</dbReference>
<name>A0A6I6NG51_9ACTN</name>
<dbReference type="EMBL" id="CP047020">
    <property type="protein sequence ID" value="QHA09150.1"/>
    <property type="molecule type" value="Genomic_DNA"/>
</dbReference>
<keyword evidence="2" id="KW-1185">Reference proteome</keyword>
<dbReference type="KEGG" id="sbro:GQF42_43430"/>
<evidence type="ECO:0000313" key="2">
    <source>
        <dbReference type="Proteomes" id="UP000436138"/>
    </source>
</evidence>
<proteinExistence type="predicted"/>
<protein>
    <submittedName>
        <fullName evidence="1">MarR family transcriptional regulator</fullName>
    </submittedName>
</protein>
<organism evidence="1 2">
    <name type="scientific">Streptomyces broussonetiae</name>
    <dbReference type="NCBI Taxonomy" id="2686304"/>
    <lineage>
        <taxon>Bacteria</taxon>
        <taxon>Bacillati</taxon>
        <taxon>Actinomycetota</taxon>
        <taxon>Actinomycetes</taxon>
        <taxon>Kitasatosporales</taxon>
        <taxon>Streptomycetaceae</taxon>
        <taxon>Streptomyces</taxon>
    </lineage>
</organism>